<evidence type="ECO:0000256" key="6">
    <source>
        <dbReference type="ARBA" id="ARBA00022833"/>
    </source>
</evidence>
<evidence type="ECO:0000313" key="13">
    <source>
        <dbReference type="Proteomes" id="UP000054558"/>
    </source>
</evidence>
<dbReference type="GO" id="GO:0006208">
    <property type="term" value="P:pyrimidine nucleobase catabolic process"/>
    <property type="evidence" value="ECO:0000318"/>
    <property type="project" value="GO_Central"/>
</dbReference>
<evidence type="ECO:0000256" key="4">
    <source>
        <dbReference type="ARBA" id="ARBA00022723"/>
    </source>
</evidence>
<dbReference type="STRING" id="105231.A0A1Y1I5Z4"/>
<sequence>MAVLLASLLLSATVLTNGADEDGHCTFTEGQGKELHLSSEPKYGGILIQGGIVVNADMQRQADVYINGGLIQAVGPDLKVPEGARVIDASGNFVMPGGIDPHTHLEMPFMGQEACDDFYSGQAAALAGGTTMHIDFALPSNGDLAQGFLDYEKKAAKSVMDYGFHMAVTTWNDKVAQDMEDLVKKGINSFKFFLAYKGALMVTDEQLLQGFLRCKQLGALPQIHGENGDAVALWQQKIFDDGITGPEGHALSRPSFLEGEATGRAIRLAHLVNVPLYVVHVMSKDALDEVARARQAGQHVIGEAVASGLALDESRMWDPVFDVAAKYVMSPPIRSKDHGDALQAALAGGVLQIVATDHAVFNSTQKAAGRNDFRVIPNGVNGIEERLHVVWHTMVNTGKMSPSEFVRATSTASAHAFNLYPRKGVLAPGSDADVIVLDPRAEHVISARTHHSRMDTNVYEGWKIQGKVEVTISQGRVVWENDTLHIQRGSGRFVRMEPFSPSLYEGIHKRDLLRQAEAKAHVV</sequence>
<dbReference type="InterPro" id="IPR006680">
    <property type="entry name" value="Amidohydro-rel"/>
</dbReference>
<comment type="PTM">
    <text evidence="9">Carbamylation allows a single lysine to coordinate two divalent metal cations.</text>
</comment>
<feature type="modified residue" description="N6-carboxylysine" evidence="9">
    <location>
        <position position="191"/>
    </location>
</feature>
<dbReference type="OMA" id="SAETHHM"/>
<comment type="catalytic activity">
    <reaction evidence="7">
        <text>5,6-dihydrouracil + H2O = 3-(carbamoylamino)propanoate + H(+)</text>
        <dbReference type="Rhea" id="RHEA:16121"/>
        <dbReference type="ChEBI" id="CHEBI:11892"/>
        <dbReference type="ChEBI" id="CHEBI:15377"/>
        <dbReference type="ChEBI" id="CHEBI:15378"/>
        <dbReference type="ChEBI" id="CHEBI:15901"/>
        <dbReference type="EC" id="3.5.2.2"/>
    </reaction>
</comment>
<dbReference type="PANTHER" id="PTHR11647:SF1">
    <property type="entry name" value="COLLAPSIN RESPONSE MEDIATOR PROTEIN"/>
    <property type="match status" value="1"/>
</dbReference>
<evidence type="ECO:0000256" key="3">
    <source>
        <dbReference type="ARBA" id="ARBA00011881"/>
    </source>
</evidence>
<evidence type="ECO:0000256" key="2">
    <source>
        <dbReference type="ARBA" id="ARBA00008829"/>
    </source>
</evidence>
<dbReference type="EC" id="3.5.2.2" evidence="8"/>
<dbReference type="Pfam" id="PF01979">
    <property type="entry name" value="Amidohydro_1"/>
    <property type="match status" value="1"/>
</dbReference>
<dbReference type="GO" id="GO:0046872">
    <property type="term" value="F:metal ion binding"/>
    <property type="evidence" value="ECO:0007669"/>
    <property type="project" value="UniProtKB-KW"/>
</dbReference>
<dbReference type="SUPFAM" id="SSF51556">
    <property type="entry name" value="Metallo-dependent hydrolases"/>
    <property type="match status" value="1"/>
</dbReference>
<keyword evidence="5" id="KW-0378">Hydrolase</keyword>
<evidence type="ECO:0000313" key="12">
    <source>
        <dbReference type="EMBL" id="GAQ85913.1"/>
    </source>
</evidence>
<proteinExistence type="inferred from homology"/>
<dbReference type="EMBL" id="DF237209">
    <property type="protein sequence ID" value="GAQ85913.1"/>
    <property type="molecule type" value="Genomic_DNA"/>
</dbReference>
<dbReference type="OrthoDB" id="1924787at2759"/>
<dbReference type="NCBIfam" id="TIGR02033">
    <property type="entry name" value="D-hydantoinase"/>
    <property type="match status" value="1"/>
</dbReference>
<dbReference type="InterPro" id="IPR011778">
    <property type="entry name" value="Hydantoinase/dihydroPyrase"/>
</dbReference>
<evidence type="ECO:0000256" key="5">
    <source>
        <dbReference type="ARBA" id="ARBA00022801"/>
    </source>
</evidence>
<feature type="signal peptide" evidence="10">
    <location>
        <begin position="1"/>
        <end position="18"/>
    </location>
</feature>
<keyword evidence="4" id="KW-0479">Metal-binding</keyword>
<evidence type="ECO:0000256" key="7">
    <source>
        <dbReference type="ARBA" id="ARBA00036696"/>
    </source>
</evidence>
<evidence type="ECO:0000256" key="9">
    <source>
        <dbReference type="PIRSR" id="PIRSR611778-50"/>
    </source>
</evidence>
<dbReference type="FunFam" id="3.20.20.140:FF:000001">
    <property type="entry name" value="Dihydropyrimidinase like 3"/>
    <property type="match status" value="1"/>
</dbReference>
<evidence type="ECO:0000256" key="10">
    <source>
        <dbReference type="SAM" id="SignalP"/>
    </source>
</evidence>
<dbReference type="AlphaFoldDB" id="A0A1Y1I5Z4"/>
<comment type="similarity">
    <text evidence="2">Belongs to the metallo-dependent hydrolases superfamily. Hydantoinase/dihydropyrimidinase family.</text>
</comment>
<comment type="cofactor">
    <cofactor evidence="1">
        <name>Zn(2+)</name>
        <dbReference type="ChEBI" id="CHEBI:29105"/>
    </cofactor>
</comment>
<evidence type="ECO:0000256" key="1">
    <source>
        <dbReference type="ARBA" id="ARBA00001947"/>
    </source>
</evidence>
<dbReference type="Gene3D" id="3.20.20.140">
    <property type="entry name" value="Metal-dependent hydrolases"/>
    <property type="match status" value="1"/>
</dbReference>
<accession>A0A1Y1I5Z4</accession>
<organism evidence="12 13">
    <name type="scientific">Klebsormidium nitens</name>
    <name type="common">Green alga</name>
    <name type="synonym">Ulothrix nitens</name>
    <dbReference type="NCBI Taxonomy" id="105231"/>
    <lineage>
        <taxon>Eukaryota</taxon>
        <taxon>Viridiplantae</taxon>
        <taxon>Streptophyta</taxon>
        <taxon>Klebsormidiophyceae</taxon>
        <taxon>Klebsormidiales</taxon>
        <taxon>Klebsormidiaceae</taxon>
        <taxon>Klebsormidium</taxon>
    </lineage>
</organism>
<dbReference type="InterPro" id="IPR032466">
    <property type="entry name" value="Metal_Hydrolase"/>
</dbReference>
<dbReference type="GO" id="GO:0004157">
    <property type="term" value="F:dihydropyrimidinase activity"/>
    <property type="evidence" value="ECO:0000318"/>
    <property type="project" value="GO_Central"/>
</dbReference>
<reference evidence="12 13" key="1">
    <citation type="journal article" date="2014" name="Nat. Commun.">
        <title>Klebsormidium flaccidum genome reveals primary factors for plant terrestrial adaptation.</title>
        <authorList>
            <person name="Hori K."/>
            <person name="Maruyama F."/>
            <person name="Fujisawa T."/>
            <person name="Togashi T."/>
            <person name="Yamamoto N."/>
            <person name="Seo M."/>
            <person name="Sato S."/>
            <person name="Yamada T."/>
            <person name="Mori H."/>
            <person name="Tajima N."/>
            <person name="Moriyama T."/>
            <person name="Ikeuchi M."/>
            <person name="Watanabe M."/>
            <person name="Wada H."/>
            <person name="Kobayashi K."/>
            <person name="Saito M."/>
            <person name="Masuda T."/>
            <person name="Sasaki-Sekimoto Y."/>
            <person name="Mashiguchi K."/>
            <person name="Awai K."/>
            <person name="Shimojima M."/>
            <person name="Masuda S."/>
            <person name="Iwai M."/>
            <person name="Nobusawa T."/>
            <person name="Narise T."/>
            <person name="Kondo S."/>
            <person name="Saito H."/>
            <person name="Sato R."/>
            <person name="Murakawa M."/>
            <person name="Ihara Y."/>
            <person name="Oshima-Yamada Y."/>
            <person name="Ohtaka K."/>
            <person name="Satoh M."/>
            <person name="Sonobe K."/>
            <person name="Ishii M."/>
            <person name="Ohtani R."/>
            <person name="Kanamori-Sato M."/>
            <person name="Honoki R."/>
            <person name="Miyazaki D."/>
            <person name="Mochizuki H."/>
            <person name="Umetsu J."/>
            <person name="Higashi K."/>
            <person name="Shibata D."/>
            <person name="Kamiya Y."/>
            <person name="Sato N."/>
            <person name="Nakamura Y."/>
            <person name="Tabata S."/>
            <person name="Ida S."/>
            <person name="Kurokawa K."/>
            <person name="Ohta H."/>
        </authorList>
    </citation>
    <scope>NUCLEOTIDE SEQUENCE [LARGE SCALE GENOMIC DNA]</scope>
    <source>
        <strain evidence="12 13">NIES-2285</strain>
    </source>
</reference>
<evidence type="ECO:0000259" key="11">
    <source>
        <dbReference type="Pfam" id="PF01979"/>
    </source>
</evidence>
<feature type="domain" description="Amidohydrolase-related" evidence="11">
    <location>
        <begin position="93"/>
        <end position="478"/>
    </location>
</feature>
<feature type="chain" id="PRO_5013141278" description="dihydropyrimidinase" evidence="10">
    <location>
        <begin position="19"/>
        <end position="523"/>
    </location>
</feature>
<dbReference type="GO" id="GO:0005829">
    <property type="term" value="C:cytosol"/>
    <property type="evidence" value="ECO:0000318"/>
    <property type="project" value="GO_Central"/>
</dbReference>
<dbReference type="CDD" id="cd01314">
    <property type="entry name" value="D-HYD"/>
    <property type="match status" value="1"/>
</dbReference>
<name>A0A1Y1I5Z4_KLENI</name>
<comment type="subunit">
    <text evidence="3">Homotetramer.</text>
</comment>
<dbReference type="InterPro" id="IPR050378">
    <property type="entry name" value="Metallo-dep_Hydrolases_sf"/>
</dbReference>
<dbReference type="Gene3D" id="2.30.40.10">
    <property type="entry name" value="Urease, subunit C, domain 1"/>
    <property type="match status" value="1"/>
</dbReference>
<dbReference type="SUPFAM" id="SSF51338">
    <property type="entry name" value="Composite domain of metallo-dependent hydrolases"/>
    <property type="match status" value="1"/>
</dbReference>
<keyword evidence="6" id="KW-0862">Zinc</keyword>
<dbReference type="Proteomes" id="UP000054558">
    <property type="component" value="Unassembled WGS sequence"/>
</dbReference>
<gene>
    <name evidence="12" type="ORF">KFL_002600210</name>
</gene>
<protein>
    <recommendedName>
        <fullName evidence="8">dihydropyrimidinase</fullName>
        <ecNumber evidence="8">3.5.2.2</ecNumber>
    </recommendedName>
</protein>
<keyword evidence="13" id="KW-1185">Reference proteome</keyword>
<dbReference type="PANTHER" id="PTHR11647">
    <property type="entry name" value="HYDRANTOINASE/DIHYDROPYRIMIDINASE FAMILY MEMBER"/>
    <property type="match status" value="1"/>
</dbReference>
<evidence type="ECO:0000256" key="8">
    <source>
        <dbReference type="ARBA" id="ARBA00039113"/>
    </source>
</evidence>
<dbReference type="InterPro" id="IPR011059">
    <property type="entry name" value="Metal-dep_hydrolase_composite"/>
</dbReference>
<keyword evidence="10" id="KW-0732">Signal</keyword>